<dbReference type="SUPFAM" id="SSF50965">
    <property type="entry name" value="Galactose oxidase, central domain"/>
    <property type="match status" value="1"/>
</dbReference>
<dbReference type="PANTHER" id="PTHR46093:SF3">
    <property type="entry name" value="ACYL-COA-BINDING DOMAIN-CONTAINING PROTEIN 4"/>
    <property type="match status" value="1"/>
</dbReference>
<dbReference type="Pfam" id="PF24681">
    <property type="entry name" value="Kelch_KLHDC2_KLHL20_DRC7"/>
    <property type="match status" value="1"/>
</dbReference>
<feature type="region of interest" description="Disordered" evidence="3">
    <location>
        <begin position="458"/>
        <end position="518"/>
    </location>
</feature>
<keyword evidence="5" id="KW-0732">Signal</keyword>
<evidence type="ECO:0000256" key="5">
    <source>
        <dbReference type="SAM" id="SignalP"/>
    </source>
</evidence>
<dbReference type="PANTHER" id="PTHR46093">
    <property type="entry name" value="ACYL-COA-BINDING DOMAIN-CONTAINING PROTEIN 5"/>
    <property type="match status" value="1"/>
</dbReference>
<keyword evidence="4" id="KW-0812">Transmembrane</keyword>
<organism evidence="7">
    <name type="scientific">Absidia glauca</name>
    <name type="common">Pin mould</name>
    <dbReference type="NCBI Taxonomy" id="4829"/>
    <lineage>
        <taxon>Eukaryota</taxon>
        <taxon>Fungi</taxon>
        <taxon>Fungi incertae sedis</taxon>
        <taxon>Mucoromycota</taxon>
        <taxon>Mucoromycotina</taxon>
        <taxon>Mucoromycetes</taxon>
        <taxon>Mucorales</taxon>
        <taxon>Cunninghamellaceae</taxon>
        <taxon>Absidia</taxon>
    </lineage>
</organism>
<feature type="signal peptide" evidence="5">
    <location>
        <begin position="1"/>
        <end position="25"/>
    </location>
</feature>
<dbReference type="AlphaFoldDB" id="A0A163K1S6"/>
<accession>A0A163K1S6</accession>
<dbReference type="InterPro" id="IPR011043">
    <property type="entry name" value="Gal_Oxase/kelch_b-propeller"/>
</dbReference>
<dbReference type="Gene3D" id="2.120.10.80">
    <property type="entry name" value="Kelch-type beta propeller"/>
    <property type="match status" value="2"/>
</dbReference>
<gene>
    <name evidence="7" type="primary">ABSGL_10567.1 scaffold 12026</name>
</gene>
<reference evidence="7" key="1">
    <citation type="submission" date="2016-04" db="EMBL/GenBank/DDBJ databases">
        <authorList>
            <person name="Evans L.H."/>
            <person name="Alamgir A."/>
            <person name="Owens N."/>
            <person name="Weber N.D."/>
            <person name="Virtaneva K."/>
            <person name="Barbian K."/>
            <person name="Babar A."/>
            <person name="Rosenke K."/>
        </authorList>
    </citation>
    <scope>NUCLEOTIDE SEQUENCE [LARGE SCALE GENOMIC DNA]</scope>
    <source>
        <strain evidence="7">CBS 101.48</strain>
    </source>
</reference>
<feature type="transmembrane region" description="Helical" evidence="4">
    <location>
        <begin position="427"/>
        <end position="448"/>
    </location>
</feature>
<evidence type="ECO:0000313" key="7">
    <source>
        <dbReference type="EMBL" id="SAM04701.1"/>
    </source>
</evidence>
<keyword evidence="4" id="KW-1133">Transmembrane helix</keyword>
<evidence type="ECO:0000256" key="4">
    <source>
        <dbReference type="SAM" id="Phobius"/>
    </source>
</evidence>
<feature type="compositionally biased region" description="Polar residues" evidence="3">
    <location>
        <begin position="468"/>
        <end position="487"/>
    </location>
</feature>
<evidence type="ECO:0000256" key="3">
    <source>
        <dbReference type="SAM" id="MobiDB-lite"/>
    </source>
</evidence>
<keyword evidence="4" id="KW-0472">Membrane</keyword>
<feature type="compositionally biased region" description="Polar residues" evidence="3">
    <location>
        <begin position="509"/>
        <end position="518"/>
    </location>
</feature>
<dbReference type="STRING" id="4829.A0A163K1S6"/>
<dbReference type="InterPro" id="IPR015915">
    <property type="entry name" value="Kelch-typ_b-propeller"/>
</dbReference>
<dbReference type="InParanoid" id="A0A163K1S6"/>
<feature type="domain" description="Attractin/MKLN-like beta-propeller" evidence="6">
    <location>
        <begin position="28"/>
        <end position="235"/>
    </location>
</feature>
<sequence length="571" mass="61788">MLSKTTLAYSTILATLVTLPSFIIAQCATPSPAERYYYSLASANSKLYMFGGSLGDAEYEVWYLDLANNFDTSCPPWNKATTLLTSSSVSTSPHLFGVAFNPNNKDSIYVQGGDAIKSTMQQPIVYSTNQNNYTQPTASVGTPISARSQMTATVDSTNNKVWIVGGRDPFPFGQDGVIKTHNDIYSYQFNDNVASITMDKVSINSPYGPPPARFGHSTTLVNNRLFTIGGYIGVNETTEMIIDFASASVYDISSNSAISMETTGDIPNARIGYSAVASQDGHSIIVFGGIMGDSLGSVTNDVLVLDTCTLTWNKQYINGHSNGRATHQAYMHGKYMITAMGISGHVGKKPISSDDVAILDTESWTWVTSIPSGYSPSGVSTSPSCSFDFPPLPAEARVAGNAPKSYDISVITNPNAHHEALTTPEKGGIGVAVPLFVIACLVGAFFWYRRRQRNKSRQLNPRWMPGALSSNSMTAGSSQPGAGTSPKNDYPLFTYNNNTDGNNGQNPGAGTTANQGGLRTYTATDHDQWERQLIQDNERSIANDDKPMARHEDVWSRMRGLHAPGDEEQRH</sequence>
<dbReference type="OMA" id="DTCTLTW"/>
<feature type="chain" id="PRO_5007843510" description="Attractin/MKLN-like beta-propeller domain-containing protein" evidence="5">
    <location>
        <begin position="26"/>
        <end position="571"/>
    </location>
</feature>
<dbReference type="EMBL" id="LT554414">
    <property type="protein sequence ID" value="SAM04701.1"/>
    <property type="molecule type" value="Genomic_DNA"/>
</dbReference>
<evidence type="ECO:0000256" key="1">
    <source>
        <dbReference type="ARBA" id="ARBA00022441"/>
    </source>
</evidence>
<keyword evidence="1" id="KW-0880">Kelch repeat</keyword>
<dbReference type="InterPro" id="IPR056737">
    <property type="entry name" value="Beta-prop_ATRN-MKLN-like"/>
</dbReference>
<keyword evidence="2" id="KW-0677">Repeat</keyword>
<protein>
    <recommendedName>
        <fullName evidence="6">Attractin/MKLN-like beta-propeller domain-containing protein</fullName>
    </recommendedName>
</protein>
<evidence type="ECO:0000313" key="8">
    <source>
        <dbReference type="Proteomes" id="UP000078561"/>
    </source>
</evidence>
<dbReference type="Proteomes" id="UP000078561">
    <property type="component" value="Unassembled WGS sequence"/>
</dbReference>
<proteinExistence type="predicted"/>
<evidence type="ECO:0000256" key="2">
    <source>
        <dbReference type="ARBA" id="ARBA00022737"/>
    </source>
</evidence>
<evidence type="ECO:0000259" key="6">
    <source>
        <dbReference type="Pfam" id="PF24981"/>
    </source>
</evidence>
<name>A0A163K1S6_ABSGL</name>
<dbReference type="Pfam" id="PF24981">
    <property type="entry name" value="Beta-prop_ATRN-LZTR1"/>
    <property type="match status" value="1"/>
</dbReference>
<dbReference type="OrthoDB" id="2363659at2759"/>
<keyword evidence="8" id="KW-1185">Reference proteome</keyword>
<feature type="compositionally biased region" description="Low complexity" evidence="3">
    <location>
        <begin position="496"/>
        <end position="508"/>
    </location>
</feature>